<keyword evidence="1" id="KW-1133">Transmembrane helix</keyword>
<dbReference type="EMBL" id="QKUF01000020">
    <property type="protein sequence ID" value="PZW24824.1"/>
    <property type="molecule type" value="Genomic_DNA"/>
</dbReference>
<keyword evidence="1" id="KW-0472">Membrane</keyword>
<comment type="caution">
    <text evidence="2">The sequence shown here is derived from an EMBL/GenBank/DDBJ whole genome shotgun (WGS) entry which is preliminary data.</text>
</comment>
<evidence type="ECO:0000313" key="3">
    <source>
        <dbReference type="Proteomes" id="UP000248806"/>
    </source>
</evidence>
<protein>
    <submittedName>
        <fullName evidence="2">Uncharacterized protein</fullName>
    </submittedName>
</protein>
<gene>
    <name evidence="2" type="ORF">EI42_04431</name>
</gene>
<dbReference type="AlphaFoldDB" id="A0A326U2U4"/>
<evidence type="ECO:0000256" key="1">
    <source>
        <dbReference type="SAM" id="Phobius"/>
    </source>
</evidence>
<name>A0A326U2U4_THEHA</name>
<proteinExistence type="predicted"/>
<evidence type="ECO:0000313" key="2">
    <source>
        <dbReference type="EMBL" id="PZW24824.1"/>
    </source>
</evidence>
<accession>A0A326U2U4</accession>
<keyword evidence="1" id="KW-0812">Transmembrane</keyword>
<reference evidence="2 3" key="1">
    <citation type="submission" date="2018-06" db="EMBL/GenBank/DDBJ databases">
        <title>Genomic Encyclopedia of Archaeal and Bacterial Type Strains, Phase II (KMG-II): from individual species to whole genera.</title>
        <authorList>
            <person name="Goeker M."/>
        </authorList>
    </citation>
    <scope>NUCLEOTIDE SEQUENCE [LARGE SCALE GENOMIC DNA]</scope>
    <source>
        <strain evidence="2 3">ATCC BAA-1881</strain>
    </source>
</reference>
<feature type="transmembrane region" description="Helical" evidence="1">
    <location>
        <begin position="12"/>
        <end position="31"/>
    </location>
</feature>
<sequence length="60" mass="6659">MTFFRNRMFLEGIALGGICGIVIGSVIAFTLGESGIEAIRRIINERIPGRTQVPFKYLSQ</sequence>
<organism evidence="2 3">
    <name type="scientific">Thermosporothrix hazakensis</name>
    <dbReference type="NCBI Taxonomy" id="644383"/>
    <lineage>
        <taxon>Bacteria</taxon>
        <taxon>Bacillati</taxon>
        <taxon>Chloroflexota</taxon>
        <taxon>Ktedonobacteria</taxon>
        <taxon>Ktedonobacterales</taxon>
        <taxon>Thermosporotrichaceae</taxon>
        <taxon>Thermosporothrix</taxon>
    </lineage>
</organism>
<keyword evidence="3" id="KW-1185">Reference proteome</keyword>
<dbReference type="Proteomes" id="UP000248806">
    <property type="component" value="Unassembled WGS sequence"/>
</dbReference>